<name>A0AAV1WFD7_LUPLU</name>
<dbReference type="EMBL" id="CAXHTB010000006">
    <property type="protein sequence ID" value="CAL0307903.1"/>
    <property type="molecule type" value="Genomic_DNA"/>
</dbReference>
<evidence type="ECO:0000313" key="1">
    <source>
        <dbReference type="EMBL" id="CAL0307903.1"/>
    </source>
</evidence>
<keyword evidence="2" id="KW-1185">Reference proteome</keyword>
<sequence length="107" mass="11998">MQLSHPISPHHREIQRFRAKTFDPQGATKQTCNLLAVTCGSSFEQQKPSQNQYNYPFPELVSSGRLEGVELSTFEAITELFGPTLPTTVCILDFHYSMFLVVSGSCQ</sequence>
<dbReference type="Proteomes" id="UP001497480">
    <property type="component" value="Unassembled WGS sequence"/>
</dbReference>
<proteinExistence type="predicted"/>
<evidence type="ECO:0000313" key="2">
    <source>
        <dbReference type="Proteomes" id="UP001497480"/>
    </source>
</evidence>
<reference evidence="1 2" key="1">
    <citation type="submission" date="2024-03" db="EMBL/GenBank/DDBJ databases">
        <authorList>
            <person name="Martinez-Hernandez J."/>
        </authorList>
    </citation>
    <scope>NUCLEOTIDE SEQUENCE [LARGE SCALE GENOMIC DNA]</scope>
</reference>
<dbReference type="AlphaFoldDB" id="A0AAV1WFD7"/>
<comment type="caution">
    <text evidence="1">The sequence shown here is derived from an EMBL/GenBank/DDBJ whole genome shotgun (WGS) entry which is preliminary data.</text>
</comment>
<protein>
    <submittedName>
        <fullName evidence="1">Uncharacterized protein</fullName>
    </submittedName>
</protein>
<organism evidence="1 2">
    <name type="scientific">Lupinus luteus</name>
    <name type="common">European yellow lupine</name>
    <dbReference type="NCBI Taxonomy" id="3873"/>
    <lineage>
        <taxon>Eukaryota</taxon>
        <taxon>Viridiplantae</taxon>
        <taxon>Streptophyta</taxon>
        <taxon>Embryophyta</taxon>
        <taxon>Tracheophyta</taxon>
        <taxon>Spermatophyta</taxon>
        <taxon>Magnoliopsida</taxon>
        <taxon>eudicotyledons</taxon>
        <taxon>Gunneridae</taxon>
        <taxon>Pentapetalae</taxon>
        <taxon>rosids</taxon>
        <taxon>fabids</taxon>
        <taxon>Fabales</taxon>
        <taxon>Fabaceae</taxon>
        <taxon>Papilionoideae</taxon>
        <taxon>50 kb inversion clade</taxon>
        <taxon>genistoids sensu lato</taxon>
        <taxon>core genistoids</taxon>
        <taxon>Genisteae</taxon>
        <taxon>Lupinus</taxon>
    </lineage>
</organism>
<gene>
    <name evidence="1" type="ORF">LLUT_LOCUS8963</name>
</gene>
<accession>A0AAV1WFD7</accession>